<dbReference type="GeneID" id="26518990"/>
<protein>
    <submittedName>
        <fullName evidence="1">Neck protein</fullName>
    </submittedName>
</protein>
<reference evidence="1 2" key="1">
    <citation type="submission" date="2015-02" db="EMBL/GenBank/DDBJ databases">
        <title>Complete genome sequences of Edwardsiella bacteriophages, PEi20 and PEi26.</title>
        <authorList>
            <person name="Yasuike M."/>
            <person name="Nishiki I."/>
            <person name="Iwasaki Y."/>
            <person name="Nakamura Y."/>
            <person name="Fujiwara A."/>
            <person name="Hassan E.S."/>
            <person name="Mahmoud M.M."/>
            <person name="Kawato Y."/>
            <person name="Nagai S."/>
            <person name="Kobayashi T."/>
            <person name="Ototake M."/>
            <person name="Nakai T."/>
        </authorList>
    </citation>
    <scope>NUCLEOTIDE SEQUENCE [LARGE SCALE GENOMIC DNA]</scope>
</reference>
<dbReference type="InterPro" id="IPR021674">
    <property type="entry name" value="Phage_T4_Gp14_neck-protein"/>
</dbReference>
<dbReference type="Proteomes" id="UP000204657">
    <property type="component" value="Segment"/>
</dbReference>
<accession>A0A0B6VL69</accession>
<sequence>MATYDSSLFAKLENDTGYNKTNESEILNPYVNFNNYQNTQTLADVIVAESIQMRGIEMYYIPRQFVKPDIIFGEDPQSKFDKAWKFAAYLDSFDGYSGDNTYFSKFGMMVNDEVTLTINPNLFKHQTNGKEPIAGDLVYFPMDNSLFEINWVQPYDPFYQMGQNAMRKITATKFVYSGEELKPELQRNEGINIPEFSELDLMPVQNIDGLADIDNDQYAESKAFNDEAETFVEPYIVINGRGREAPPKGPFDDDFMS</sequence>
<evidence type="ECO:0000313" key="1">
    <source>
        <dbReference type="EMBL" id="BAQ22832.1"/>
    </source>
</evidence>
<name>A0A0B6VL69_9CAUD</name>
<dbReference type="EMBL" id="AP014714">
    <property type="protein sequence ID" value="BAQ22832.1"/>
    <property type="molecule type" value="Genomic_DNA"/>
</dbReference>
<dbReference type="Pfam" id="PF11649">
    <property type="entry name" value="T4_neck-protein"/>
    <property type="match status" value="1"/>
</dbReference>
<gene>
    <name evidence="1" type="primary">14</name>
</gene>
<evidence type="ECO:0000313" key="2">
    <source>
        <dbReference type="Proteomes" id="UP000204657"/>
    </source>
</evidence>
<organism evidence="1 2">
    <name type="scientific">Edwardsiella phage PEi20</name>
    <dbReference type="NCBI Taxonomy" id="1608310"/>
    <lineage>
        <taxon>Viruses</taxon>
        <taxon>Duplodnaviria</taxon>
        <taxon>Heunggongvirae</taxon>
        <taxon>Uroviricota</taxon>
        <taxon>Caudoviricetes</taxon>
        <taxon>Pantevenvirales</taxon>
        <taxon>Straboviridae</taxon>
        <taxon>Tevenvirinae</taxon>
        <taxon>Kanagawavirus</taxon>
        <taxon>Kanagawavirus pei20</taxon>
    </lineage>
</organism>
<dbReference type="OrthoDB" id="5624at10239"/>
<dbReference type="KEGG" id="vg:26518990"/>
<keyword evidence="2" id="KW-1185">Reference proteome</keyword>
<proteinExistence type="predicted"/>
<dbReference type="RefSeq" id="YP_009190340.1">
    <property type="nucleotide sequence ID" value="NC_028683.1"/>
</dbReference>